<feature type="chain" id="PRO_5007524346" evidence="1">
    <location>
        <begin position="25"/>
        <end position="559"/>
    </location>
</feature>
<dbReference type="NCBIfam" id="TIGR02913">
    <property type="entry name" value="HAF_rpt"/>
    <property type="match status" value="6"/>
</dbReference>
<dbReference type="NCBIfam" id="TIGR02595">
    <property type="entry name" value="PEP_CTERM"/>
    <property type="match status" value="1"/>
</dbReference>
<comment type="caution">
    <text evidence="2">The sequence shown here is derived from an EMBL/GenBank/DDBJ whole genome shotgun (WGS) entry which is preliminary data.</text>
</comment>
<dbReference type="STRING" id="690879.TSACC_136"/>
<dbReference type="InParanoid" id="A0A146G3Q1"/>
<reference evidence="3" key="1">
    <citation type="journal article" date="2017" name="Genome Announc.">
        <title>Draft Genome Sequence of Terrimicrobium sacchariphilum NM-5T, a Facultative Anaerobic Soil Bacterium of the Class Spartobacteria.</title>
        <authorList>
            <person name="Qiu Y.L."/>
            <person name="Tourlousse D.M."/>
            <person name="Matsuura N."/>
            <person name="Ohashi A."/>
            <person name="Sekiguchi Y."/>
        </authorList>
    </citation>
    <scope>NUCLEOTIDE SEQUENCE [LARGE SCALE GENOMIC DNA]</scope>
    <source>
        <strain evidence="3">NM-5</strain>
    </source>
</reference>
<protein>
    <submittedName>
        <fullName evidence="2">PEP-CTERM protein-sorting domain-containing protein</fullName>
    </submittedName>
</protein>
<keyword evidence="1" id="KW-0732">Signal</keyword>
<dbReference type="EMBL" id="BDCO01000001">
    <property type="protein sequence ID" value="GAT31488.1"/>
    <property type="molecule type" value="Genomic_DNA"/>
</dbReference>
<gene>
    <name evidence="2" type="ORF">TSACC_136</name>
</gene>
<keyword evidence="3" id="KW-1185">Reference proteome</keyword>
<dbReference type="Proteomes" id="UP000076023">
    <property type="component" value="Unassembled WGS sequence"/>
</dbReference>
<accession>A0A146G3Q1</accession>
<dbReference type="InterPro" id="IPR013424">
    <property type="entry name" value="Ice-binding_C"/>
</dbReference>
<dbReference type="InterPro" id="IPR014262">
    <property type="entry name" value="HAF_rpt"/>
</dbReference>
<proteinExistence type="predicted"/>
<dbReference type="RefSeq" id="WP_084400072.1">
    <property type="nucleotide sequence ID" value="NZ_BDCO01000001.1"/>
</dbReference>
<feature type="signal peptide" evidence="1">
    <location>
        <begin position="1"/>
        <end position="24"/>
    </location>
</feature>
<evidence type="ECO:0000256" key="1">
    <source>
        <dbReference type="SAM" id="SignalP"/>
    </source>
</evidence>
<organism evidence="2 3">
    <name type="scientific">Terrimicrobium sacchariphilum</name>
    <dbReference type="NCBI Taxonomy" id="690879"/>
    <lineage>
        <taxon>Bacteria</taxon>
        <taxon>Pseudomonadati</taxon>
        <taxon>Verrucomicrobiota</taxon>
        <taxon>Terrimicrobiia</taxon>
        <taxon>Terrimicrobiales</taxon>
        <taxon>Terrimicrobiaceae</taxon>
        <taxon>Terrimicrobium</taxon>
    </lineage>
</organism>
<evidence type="ECO:0000313" key="2">
    <source>
        <dbReference type="EMBL" id="GAT31488.1"/>
    </source>
</evidence>
<dbReference type="OrthoDB" id="111204at2"/>
<sequence length="559" mass="56169">MMKPNYCLLLLAAALAFQAAPLHAQSYTAIDLGTLGGASSRANGINASGQIVGSAYTSGNSAEHATLFSGTGSGNTDLGTLGGTYSAAHGINASGQIMGYAVTSDDVSHATLFSGTGSGNIDLGTLGGTYNDAYGINASGQIVGRSTTSGDSAYHATLFSGTGSGNTDLGTLGGTNSHAYGINASGQIVGLAYTSGNTAYHATLFSGTGSGNTDLGTLGGTNSRAYGINASGQIVGLAYTSGNTAYHATLFSGTGSGNTDLGTLGGTNSRAYGINASGQIVGSANTSGNSAENGFLYVNKTMLDLNAITTGATNITIGSVSSPINDWGQIAAYGTVGGQTRALLLNPADPNTSTAAGVTNTKFVAGMNYDKFTALTRSSGLGTTVDLLDGTAGSGGNGYYGQNRDVDVFFTDLEIGLASDIVSLSGTSGIGFSDILVLQLTYDEATATALFGNEAATRLGWFDPGTGSWTLAVDGNTGGTAFFAGDRAYNAATDFHLGTYGLDTANNTVWAVTNHNSEFAAIPEPSTYALLALAGAAALLIKGRKTTRTNHKRLSSLSR</sequence>
<dbReference type="AlphaFoldDB" id="A0A146G3Q1"/>
<evidence type="ECO:0000313" key="3">
    <source>
        <dbReference type="Proteomes" id="UP000076023"/>
    </source>
</evidence>
<name>A0A146G3Q1_TERSA</name>